<proteinExistence type="predicted"/>
<keyword evidence="1 3" id="KW-0853">WD repeat</keyword>
<dbReference type="InterPro" id="IPR051570">
    <property type="entry name" value="TBC1_cilium_biogenesis"/>
</dbReference>
<evidence type="ECO:0000313" key="7">
    <source>
        <dbReference type="EMBL" id="CAK8986674.1"/>
    </source>
</evidence>
<organism evidence="7 8">
    <name type="scientific">Durusdinium trenchii</name>
    <dbReference type="NCBI Taxonomy" id="1381693"/>
    <lineage>
        <taxon>Eukaryota</taxon>
        <taxon>Sar</taxon>
        <taxon>Alveolata</taxon>
        <taxon>Dinophyceae</taxon>
        <taxon>Suessiales</taxon>
        <taxon>Symbiodiniaceae</taxon>
        <taxon>Durusdinium</taxon>
    </lineage>
</organism>
<keyword evidence="6" id="KW-0472">Membrane</keyword>
<dbReference type="Pfam" id="PF25172">
    <property type="entry name" value="Beta-prop_WDR3_2nd"/>
    <property type="match status" value="1"/>
</dbReference>
<feature type="coiled-coil region" evidence="4">
    <location>
        <begin position="212"/>
        <end position="239"/>
    </location>
</feature>
<keyword evidence="4" id="KW-0175">Coiled coil</keyword>
<name>A0ABP0HBZ7_9DINO</name>
<comment type="caution">
    <text evidence="7">The sequence shown here is derived from an EMBL/GenBank/DDBJ whole genome shotgun (WGS) entry which is preliminary data.</text>
</comment>
<feature type="transmembrane region" description="Helical" evidence="6">
    <location>
        <begin position="500"/>
        <end position="518"/>
    </location>
</feature>
<keyword evidence="2" id="KW-0677">Repeat</keyword>
<dbReference type="Proteomes" id="UP001642484">
    <property type="component" value="Unassembled WGS sequence"/>
</dbReference>
<evidence type="ECO:0000256" key="2">
    <source>
        <dbReference type="ARBA" id="ARBA00022737"/>
    </source>
</evidence>
<accession>A0ABP0HBZ7</accession>
<dbReference type="PANTHER" id="PTHR19853">
    <property type="entry name" value="WD REPEAT CONTAINING PROTEIN 3 WDR3"/>
    <property type="match status" value="1"/>
</dbReference>
<protein>
    <submittedName>
        <fullName evidence="7">Uncharacterized protein</fullName>
    </submittedName>
</protein>
<dbReference type="EMBL" id="CAXAMN010000148">
    <property type="protein sequence ID" value="CAK8986674.1"/>
    <property type="molecule type" value="Genomic_DNA"/>
</dbReference>
<dbReference type="SUPFAM" id="SSF50978">
    <property type="entry name" value="WD40 repeat-like"/>
    <property type="match status" value="1"/>
</dbReference>
<evidence type="ECO:0000256" key="6">
    <source>
        <dbReference type="SAM" id="Phobius"/>
    </source>
</evidence>
<dbReference type="PROSITE" id="PS50294">
    <property type="entry name" value="WD_REPEATS_REGION"/>
    <property type="match status" value="2"/>
</dbReference>
<dbReference type="PROSITE" id="PS50082">
    <property type="entry name" value="WD_REPEATS_2"/>
    <property type="match status" value="3"/>
</dbReference>
<dbReference type="InterPro" id="IPR001680">
    <property type="entry name" value="WD40_rpt"/>
</dbReference>
<dbReference type="PANTHER" id="PTHR19853:SF0">
    <property type="entry name" value="WD REPEAT-CONTAINING PROTEIN 3"/>
    <property type="match status" value="1"/>
</dbReference>
<dbReference type="SMART" id="SM00320">
    <property type="entry name" value="WD40"/>
    <property type="match status" value="3"/>
</dbReference>
<keyword evidence="6" id="KW-0812">Transmembrane</keyword>
<feature type="region of interest" description="Disordered" evidence="5">
    <location>
        <begin position="186"/>
        <end position="210"/>
    </location>
</feature>
<evidence type="ECO:0000256" key="3">
    <source>
        <dbReference type="PROSITE-ProRule" id="PRU00221"/>
    </source>
</evidence>
<feature type="repeat" description="WD" evidence="3">
    <location>
        <begin position="93"/>
        <end position="134"/>
    </location>
</feature>
<feature type="transmembrane region" description="Helical" evidence="6">
    <location>
        <begin position="465"/>
        <end position="488"/>
    </location>
</feature>
<keyword evidence="8" id="KW-1185">Reference proteome</keyword>
<feature type="transmembrane region" description="Helical" evidence="6">
    <location>
        <begin position="430"/>
        <end position="453"/>
    </location>
</feature>
<evidence type="ECO:0000256" key="4">
    <source>
        <dbReference type="SAM" id="Coils"/>
    </source>
</evidence>
<feature type="repeat" description="WD" evidence="3">
    <location>
        <begin position="135"/>
        <end position="176"/>
    </location>
</feature>
<reference evidence="7 8" key="1">
    <citation type="submission" date="2024-02" db="EMBL/GenBank/DDBJ databases">
        <authorList>
            <person name="Chen Y."/>
            <person name="Shah S."/>
            <person name="Dougan E. K."/>
            <person name="Thang M."/>
            <person name="Chan C."/>
        </authorList>
    </citation>
    <scope>NUCLEOTIDE SEQUENCE [LARGE SCALE GENOMIC DNA]</scope>
</reference>
<evidence type="ECO:0000256" key="5">
    <source>
        <dbReference type="SAM" id="MobiDB-lite"/>
    </source>
</evidence>
<gene>
    <name evidence="7" type="ORF">CCMP2556_LOCUS589</name>
</gene>
<dbReference type="Gene3D" id="2.130.10.10">
    <property type="entry name" value="YVTN repeat-like/Quinoprotein amine dehydrogenase"/>
    <property type="match status" value="2"/>
</dbReference>
<evidence type="ECO:0000256" key="1">
    <source>
        <dbReference type="ARBA" id="ARBA00022574"/>
    </source>
</evidence>
<dbReference type="InterPro" id="IPR036322">
    <property type="entry name" value="WD40_repeat_dom_sf"/>
</dbReference>
<dbReference type="InterPro" id="IPR015943">
    <property type="entry name" value="WD40/YVTN_repeat-like_dom_sf"/>
</dbReference>
<feature type="repeat" description="WD" evidence="3">
    <location>
        <begin position="36"/>
        <end position="65"/>
    </location>
</feature>
<sequence length="556" mass="61344">MYQVVHLHVRKYVNVALLNHTVVVLFEDSLKFYLSLYGHRLPVMALDVSDDSQMIASGSADKNVRPTDERATRRTGPALRLWSCQFGNCLKSLKAHSESVMQVRFLPGTHYLATAGRDHMLKLWDCDSYELITSLQGHACEILAMALSQDAAFIVTAGNDKQIRMWKRTQEQLFLSEERAKELEDQFEQEVEREDLPGAATAPRPSRRTVESVRTTERLMEVLDEAKEAEEQLAAEGIDEAAIEVGQGARHPCARAIAYINTLNASNIYEVLLALPFAHALQLLKVILRFLEAVASLPGGEGAQARGKAREDRMDVGDRRRVVRALSAAATLQTPCQAALIAAYVHHSLAATSSCRPILMRLKSQMQLLLQAEKDRIGLTMAGLSHLQSLMKRSGLPTEPQEMRKGVSEMFINLLLPILPTISVETLPKLAWLAAANLVYVSFGLIIGSLSVWVTRPGTASLRKILTATPAIGHANSIPFMLVGLIVSQDPVFDNDVNTAQGYVGLYLIMHSITLWGVGMNVISKEKEDEPAVDENLPAAVEGSFEELNELKQGYA</sequence>
<evidence type="ECO:0000313" key="8">
    <source>
        <dbReference type="Proteomes" id="UP001642484"/>
    </source>
</evidence>
<keyword evidence="6" id="KW-1133">Transmembrane helix</keyword>